<feature type="chain" id="PRO_5011665091" description="DUF3826 domain-containing protein" evidence="1">
    <location>
        <begin position="22"/>
        <end position="217"/>
    </location>
</feature>
<evidence type="ECO:0000313" key="3">
    <source>
        <dbReference type="Proteomes" id="UP000199031"/>
    </source>
</evidence>
<evidence type="ECO:0000313" key="2">
    <source>
        <dbReference type="EMBL" id="SFP84598.1"/>
    </source>
</evidence>
<dbReference type="InterPro" id="IPR024284">
    <property type="entry name" value="DUF3826"/>
</dbReference>
<dbReference type="AlphaFoldDB" id="A0A1I5TNP3"/>
<reference evidence="2 3" key="1">
    <citation type="submission" date="2016-10" db="EMBL/GenBank/DDBJ databases">
        <authorList>
            <person name="de Groot N.N."/>
        </authorList>
    </citation>
    <scope>NUCLEOTIDE SEQUENCE [LARGE SCALE GENOMIC DNA]</scope>
    <source>
        <strain evidence="2 3">DSM 28286</strain>
    </source>
</reference>
<keyword evidence="3" id="KW-1185">Reference proteome</keyword>
<sequence>MKKRLKLLGAAILVLSIKTSAQNSEIVQDTAYMNVVQQRAAKIVDKMGLSGAAQKKSIQNKIAWQYYNLNEIYKKRDSALSILKTDTANKAARKQRITEAAEKSVDSLHPVFLTELAKEIDTVQVNAVKDGMTYDVLHVTYKAYQEMLPDLTTGQKQQIYNWLVEAREHAMDAESSEKKHAWFGKYKGRINNYLSAQGINMKQATLDWQKRIREKRE</sequence>
<dbReference type="Proteomes" id="UP000199031">
    <property type="component" value="Unassembled WGS sequence"/>
</dbReference>
<dbReference type="RefSeq" id="WP_090655877.1">
    <property type="nucleotide sequence ID" value="NZ_FOXQ01000002.1"/>
</dbReference>
<gene>
    <name evidence="2" type="ORF">SAMN05444277_102221</name>
</gene>
<name>A0A1I5TNP3_9BACT</name>
<evidence type="ECO:0008006" key="4">
    <source>
        <dbReference type="Google" id="ProtNLM"/>
    </source>
</evidence>
<protein>
    <recommendedName>
        <fullName evidence="4">DUF3826 domain-containing protein</fullName>
    </recommendedName>
</protein>
<accession>A0A1I5TNP3</accession>
<keyword evidence="1" id="KW-0732">Signal</keyword>
<dbReference type="STRING" id="1465490.SAMN05444277_102221"/>
<evidence type="ECO:0000256" key="1">
    <source>
        <dbReference type="SAM" id="SignalP"/>
    </source>
</evidence>
<dbReference type="OrthoDB" id="1375905at2"/>
<dbReference type="Pfam" id="PF12875">
    <property type="entry name" value="DUF3826"/>
    <property type="match status" value="1"/>
</dbReference>
<dbReference type="EMBL" id="FOXQ01000002">
    <property type="protein sequence ID" value="SFP84598.1"/>
    <property type="molecule type" value="Genomic_DNA"/>
</dbReference>
<feature type="signal peptide" evidence="1">
    <location>
        <begin position="1"/>
        <end position="21"/>
    </location>
</feature>
<proteinExistence type="predicted"/>
<organism evidence="2 3">
    <name type="scientific">Parafilimonas terrae</name>
    <dbReference type="NCBI Taxonomy" id="1465490"/>
    <lineage>
        <taxon>Bacteria</taxon>
        <taxon>Pseudomonadati</taxon>
        <taxon>Bacteroidota</taxon>
        <taxon>Chitinophagia</taxon>
        <taxon>Chitinophagales</taxon>
        <taxon>Chitinophagaceae</taxon>
        <taxon>Parafilimonas</taxon>
    </lineage>
</organism>